<reference evidence="1 2" key="1">
    <citation type="journal article" date="2022" name="bioRxiv">
        <title>The genome of the oomycete Peronosclerospora sorghi, a cosmopolitan pathogen of maize and sorghum, is inflated with dispersed pseudogenes.</title>
        <authorList>
            <person name="Fletcher K."/>
            <person name="Martin F."/>
            <person name="Isakeit T."/>
            <person name="Cavanaugh K."/>
            <person name="Magill C."/>
            <person name="Michelmore R."/>
        </authorList>
    </citation>
    <scope>NUCLEOTIDE SEQUENCE [LARGE SCALE GENOMIC DNA]</scope>
    <source>
        <strain evidence="1">P6</strain>
    </source>
</reference>
<proteinExistence type="predicted"/>
<accession>A0ACC0WDE7</accession>
<dbReference type="Proteomes" id="UP001163321">
    <property type="component" value="Chromosome 2"/>
</dbReference>
<keyword evidence="2" id="KW-1185">Reference proteome</keyword>
<comment type="caution">
    <text evidence="1">The sequence shown here is derived from an EMBL/GenBank/DDBJ whole genome shotgun (WGS) entry which is preliminary data.</text>
</comment>
<evidence type="ECO:0000313" key="2">
    <source>
        <dbReference type="Proteomes" id="UP001163321"/>
    </source>
</evidence>
<name>A0ACC0WDE7_9STRA</name>
<protein>
    <submittedName>
        <fullName evidence="1">Uncharacterized protein</fullName>
    </submittedName>
</protein>
<sequence>MTTLVAAIHPIRHFVVLKKLSNFGNGHDAVWMWKQLFQCRAQRVVKEPEEERTITENDAEKAGEIVVVARKDVGYFGLFFPLQHSADLLIFNNIQADIIKEEGGINYIFAVDVASGSRTQFYEYGCALSVW</sequence>
<organism evidence="1 2">
    <name type="scientific">Peronosclerospora sorghi</name>
    <dbReference type="NCBI Taxonomy" id="230839"/>
    <lineage>
        <taxon>Eukaryota</taxon>
        <taxon>Sar</taxon>
        <taxon>Stramenopiles</taxon>
        <taxon>Oomycota</taxon>
        <taxon>Peronosporomycetes</taxon>
        <taxon>Peronosporales</taxon>
        <taxon>Peronosporaceae</taxon>
        <taxon>Peronosclerospora</taxon>
    </lineage>
</organism>
<dbReference type="EMBL" id="CM047581">
    <property type="protein sequence ID" value="KAI9916665.1"/>
    <property type="molecule type" value="Genomic_DNA"/>
</dbReference>
<gene>
    <name evidence="1" type="ORF">PsorP6_017909</name>
</gene>
<evidence type="ECO:0000313" key="1">
    <source>
        <dbReference type="EMBL" id="KAI9916665.1"/>
    </source>
</evidence>